<dbReference type="GO" id="GO:0046983">
    <property type="term" value="F:protein dimerization activity"/>
    <property type="evidence" value="ECO:0007669"/>
    <property type="project" value="InterPro"/>
</dbReference>
<feature type="domain" description="HAMP" evidence="11">
    <location>
        <begin position="26"/>
        <end position="79"/>
    </location>
</feature>
<accession>A0A7S8EA40</accession>
<dbReference type="Gene3D" id="1.10.620.20">
    <property type="entry name" value="Ribonucleotide Reductase, subunit A"/>
    <property type="match status" value="1"/>
</dbReference>
<dbReference type="InterPro" id="IPR007029">
    <property type="entry name" value="YHS_dom"/>
</dbReference>
<evidence type="ECO:0000256" key="5">
    <source>
        <dbReference type="ARBA" id="ARBA00022679"/>
    </source>
</evidence>
<dbReference type="PANTHER" id="PTHR24421">
    <property type="entry name" value="NITRATE/NITRITE SENSOR PROTEIN NARX-RELATED"/>
    <property type="match status" value="1"/>
</dbReference>
<keyword evidence="10" id="KW-0812">Transmembrane</keyword>
<dbReference type="RefSeq" id="WP_195171225.1">
    <property type="nucleotide sequence ID" value="NZ_CP062983.1"/>
</dbReference>
<keyword evidence="7" id="KW-0418">Kinase</keyword>
<reference evidence="12 13" key="1">
    <citation type="submission" date="2020-02" db="EMBL/GenBank/DDBJ databases">
        <authorList>
            <person name="Zheng R.K."/>
            <person name="Sun C.M."/>
        </authorList>
    </citation>
    <scope>NUCLEOTIDE SEQUENCE [LARGE SCALE GENOMIC DNA]</scope>
    <source>
        <strain evidence="13">rifampicinis</strain>
    </source>
</reference>
<dbReference type="InterPro" id="IPR036890">
    <property type="entry name" value="HATPase_C_sf"/>
</dbReference>
<dbReference type="InterPro" id="IPR012348">
    <property type="entry name" value="RNR-like"/>
</dbReference>
<evidence type="ECO:0000256" key="9">
    <source>
        <dbReference type="ARBA" id="ARBA00023012"/>
    </source>
</evidence>
<evidence type="ECO:0000256" key="8">
    <source>
        <dbReference type="ARBA" id="ARBA00022840"/>
    </source>
</evidence>
<sequence>MIHSSFWELCCLGAALFVASNLWFYIRVLRPVQKLSLQAVQLSQGEMDSFDHQCGGIPEIRDLRRAMSGMVGHVRRAQEQSRAYAEQLADGQENERKRVARELHDDAVQSTIAITQGIDMAKNWVKTDPDRALQMLQLVREQGVEIVNSLRNLIGDLRPPALEELGLIPALEMQFSVIQPAEIKLRTHGEIRRLDEQHELTLFRAAQEALRNITRHTQARHIHIDVDYQSQGVALQIQDDGCGFKPPQQLGDLAFQHHYGLLGIQERVTSLDGRFKIDSQVGKGTSLNIYLPTIAYDQPDDRVRDPVCSASIEPHQAYGSVLYEGEIHYFCCPVCQGAFQKDPDLYHNKTKANTAVLE</sequence>
<dbReference type="PROSITE" id="PS50885">
    <property type="entry name" value="HAMP"/>
    <property type="match status" value="1"/>
</dbReference>
<dbReference type="EC" id="2.7.13.3" evidence="3"/>
<dbReference type="Pfam" id="PF07730">
    <property type="entry name" value="HisKA_3"/>
    <property type="match status" value="1"/>
</dbReference>
<keyword evidence="8" id="KW-0067">ATP-binding</keyword>
<gene>
    <name evidence="12" type="ORF">G4Y79_01920</name>
</gene>
<dbReference type="GO" id="GO:0016020">
    <property type="term" value="C:membrane"/>
    <property type="evidence" value="ECO:0007669"/>
    <property type="project" value="UniProtKB-SubCell"/>
</dbReference>
<dbReference type="CDD" id="cd16917">
    <property type="entry name" value="HATPase_UhpB-NarQ-NarX-like"/>
    <property type="match status" value="1"/>
</dbReference>
<keyword evidence="4" id="KW-0597">Phosphoprotein</keyword>
<feature type="transmembrane region" description="Helical" evidence="10">
    <location>
        <begin position="6"/>
        <end position="26"/>
    </location>
</feature>
<evidence type="ECO:0000256" key="7">
    <source>
        <dbReference type="ARBA" id="ARBA00022777"/>
    </source>
</evidence>
<dbReference type="SMART" id="SM00746">
    <property type="entry name" value="TRASH"/>
    <property type="match status" value="1"/>
</dbReference>
<dbReference type="KEGG" id="pmet:G4Y79_01920"/>
<dbReference type="InterPro" id="IPR003594">
    <property type="entry name" value="HATPase_dom"/>
</dbReference>
<dbReference type="InterPro" id="IPR011017">
    <property type="entry name" value="TRASH_dom"/>
</dbReference>
<dbReference type="InterPro" id="IPR011712">
    <property type="entry name" value="Sig_transdc_His_kin_sub3_dim/P"/>
</dbReference>
<keyword evidence="10" id="KW-1133">Transmembrane helix</keyword>
<dbReference type="Proteomes" id="UP000594468">
    <property type="component" value="Chromosome"/>
</dbReference>
<evidence type="ECO:0000256" key="2">
    <source>
        <dbReference type="ARBA" id="ARBA00004370"/>
    </source>
</evidence>
<dbReference type="GO" id="GO:0005524">
    <property type="term" value="F:ATP binding"/>
    <property type="evidence" value="ECO:0007669"/>
    <property type="project" value="UniProtKB-KW"/>
</dbReference>
<dbReference type="SUPFAM" id="SSF55874">
    <property type="entry name" value="ATPase domain of HSP90 chaperone/DNA topoisomerase II/histidine kinase"/>
    <property type="match status" value="1"/>
</dbReference>
<comment type="catalytic activity">
    <reaction evidence="1">
        <text>ATP + protein L-histidine = ADP + protein N-phospho-L-histidine.</text>
        <dbReference type="EC" id="2.7.13.3"/>
    </reaction>
</comment>
<dbReference type="InterPro" id="IPR003660">
    <property type="entry name" value="HAMP_dom"/>
</dbReference>
<dbReference type="Pfam" id="PF02518">
    <property type="entry name" value="HATPase_c"/>
    <property type="match status" value="1"/>
</dbReference>
<evidence type="ECO:0000313" key="12">
    <source>
        <dbReference type="EMBL" id="QPC83156.1"/>
    </source>
</evidence>
<dbReference type="Pfam" id="PF04945">
    <property type="entry name" value="YHS"/>
    <property type="match status" value="1"/>
</dbReference>
<dbReference type="InterPro" id="IPR050482">
    <property type="entry name" value="Sensor_HK_TwoCompSys"/>
</dbReference>
<evidence type="ECO:0000256" key="6">
    <source>
        <dbReference type="ARBA" id="ARBA00022741"/>
    </source>
</evidence>
<keyword evidence="6" id="KW-0547">Nucleotide-binding</keyword>
<name>A0A7S8EA40_9CHLR</name>
<evidence type="ECO:0000259" key="11">
    <source>
        <dbReference type="PROSITE" id="PS50885"/>
    </source>
</evidence>
<keyword evidence="9" id="KW-0902">Two-component regulatory system</keyword>
<evidence type="ECO:0000256" key="1">
    <source>
        <dbReference type="ARBA" id="ARBA00000085"/>
    </source>
</evidence>
<organism evidence="12 13">
    <name type="scientific">Phototrophicus methaneseepsis</name>
    <dbReference type="NCBI Taxonomy" id="2710758"/>
    <lineage>
        <taxon>Bacteria</taxon>
        <taxon>Bacillati</taxon>
        <taxon>Chloroflexota</taxon>
        <taxon>Candidatus Thermofontia</taxon>
        <taxon>Phototrophicales</taxon>
        <taxon>Phototrophicaceae</taxon>
        <taxon>Phototrophicus</taxon>
    </lineage>
</organism>
<dbReference type="Gene3D" id="3.30.565.10">
    <property type="entry name" value="Histidine kinase-like ATPase, C-terminal domain"/>
    <property type="match status" value="1"/>
</dbReference>
<dbReference type="SUPFAM" id="SSF47240">
    <property type="entry name" value="Ferritin-like"/>
    <property type="match status" value="1"/>
</dbReference>
<keyword evidence="13" id="KW-1185">Reference proteome</keyword>
<dbReference type="Gene3D" id="1.20.5.1930">
    <property type="match status" value="1"/>
</dbReference>
<keyword evidence="10" id="KW-0472">Membrane</keyword>
<dbReference type="EMBL" id="CP062983">
    <property type="protein sequence ID" value="QPC83156.1"/>
    <property type="molecule type" value="Genomic_DNA"/>
</dbReference>
<evidence type="ECO:0000313" key="13">
    <source>
        <dbReference type="Proteomes" id="UP000594468"/>
    </source>
</evidence>
<dbReference type="PANTHER" id="PTHR24421:SF10">
    <property type="entry name" value="NITRATE_NITRITE SENSOR PROTEIN NARQ"/>
    <property type="match status" value="1"/>
</dbReference>
<evidence type="ECO:0000256" key="4">
    <source>
        <dbReference type="ARBA" id="ARBA00022553"/>
    </source>
</evidence>
<keyword evidence="5" id="KW-0808">Transferase</keyword>
<proteinExistence type="predicted"/>
<dbReference type="AlphaFoldDB" id="A0A7S8EA40"/>
<dbReference type="GO" id="GO:0016491">
    <property type="term" value="F:oxidoreductase activity"/>
    <property type="evidence" value="ECO:0007669"/>
    <property type="project" value="InterPro"/>
</dbReference>
<evidence type="ECO:0000256" key="10">
    <source>
        <dbReference type="SAM" id="Phobius"/>
    </source>
</evidence>
<dbReference type="GO" id="GO:0000155">
    <property type="term" value="F:phosphorelay sensor kinase activity"/>
    <property type="evidence" value="ECO:0007669"/>
    <property type="project" value="InterPro"/>
</dbReference>
<comment type="subcellular location">
    <subcellularLocation>
        <location evidence="2">Membrane</location>
    </subcellularLocation>
</comment>
<dbReference type="InterPro" id="IPR009078">
    <property type="entry name" value="Ferritin-like_SF"/>
</dbReference>
<evidence type="ECO:0000256" key="3">
    <source>
        <dbReference type="ARBA" id="ARBA00012438"/>
    </source>
</evidence>
<protein>
    <recommendedName>
        <fullName evidence="3">histidine kinase</fullName>
        <ecNumber evidence="3">2.7.13.3</ecNumber>
    </recommendedName>
</protein>